<keyword evidence="2" id="KW-1185">Reference proteome</keyword>
<evidence type="ECO:0000313" key="1">
    <source>
        <dbReference type="EnsemblPlants" id="AET3Gv20334500.1"/>
    </source>
</evidence>
<organism evidence="1 2">
    <name type="scientific">Aegilops tauschii subsp. strangulata</name>
    <name type="common">Goatgrass</name>
    <dbReference type="NCBI Taxonomy" id="200361"/>
    <lineage>
        <taxon>Eukaryota</taxon>
        <taxon>Viridiplantae</taxon>
        <taxon>Streptophyta</taxon>
        <taxon>Embryophyta</taxon>
        <taxon>Tracheophyta</taxon>
        <taxon>Spermatophyta</taxon>
        <taxon>Magnoliopsida</taxon>
        <taxon>Liliopsida</taxon>
        <taxon>Poales</taxon>
        <taxon>Poaceae</taxon>
        <taxon>BOP clade</taxon>
        <taxon>Pooideae</taxon>
        <taxon>Triticodae</taxon>
        <taxon>Triticeae</taxon>
        <taxon>Triticinae</taxon>
        <taxon>Aegilops</taxon>
    </lineage>
</organism>
<dbReference type="EnsemblPlants" id="AET3Gv20334500.1">
    <property type="protein sequence ID" value="AET3Gv20334500.1"/>
    <property type="gene ID" value="AET3Gv20334500"/>
</dbReference>
<dbReference type="Gramene" id="AET3Gv20334500.1">
    <property type="protein sequence ID" value="AET3Gv20334500.1"/>
    <property type="gene ID" value="AET3Gv20334500"/>
</dbReference>
<reference evidence="2" key="2">
    <citation type="journal article" date="2017" name="Nat. Plants">
        <title>The Aegilops tauschii genome reveals multiple impacts of transposons.</title>
        <authorList>
            <person name="Zhao G."/>
            <person name="Zou C."/>
            <person name="Li K."/>
            <person name="Wang K."/>
            <person name="Li T."/>
            <person name="Gao L."/>
            <person name="Zhang X."/>
            <person name="Wang H."/>
            <person name="Yang Z."/>
            <person name="Liu X."/>
            <person name="Jiang W."/>
            <person name="Mao L."/>
            <person name="Kong X."/>
            <person name="Jiao Y."/>
            <person name="Jia J."/>
        </authorList>
    </citation>
    <scope>NUCLEOTIDE SEQUENCE [LARGE SCALE GENOMIC DNA]</scope>
    <source>
        <strain evidence="2">cv. AL8/78</strain>
    </source>
</reference>
<evidence type="ECO:0000313" key="2">
    <source>
        <dbReference type="Proteomes" id="UP000015105"/>
    </source>
</evidence>
<reference evidence="1" key="4">
    <citation type="submission" date="2019-03" db="UniProtKB">
        <authorList>
            <consortium name="EnsemblPlants"/>
        </authorList>
    </citation>
    <scope>IDENTIFICATION</scope>
</reference>
<sequence length="68" mass="7450">MFLIPFSMWGTIRCQPLAPLCTYAGMPSSTSLCKTEVNQYSSILNNRMVIYTLIASDSPSLSLSPITS</sequence>
<accession>A0A453EGI0</accession>
<protein>
    <submittedName>
        <fullName evidence="1">Uncharacterized protein</fullName>
    </submittedName>
</protein>
<dbReference type="AlphaFoldDB" id="A0A453EGI0"/>
<reference evidence="2" key="1">
    <citation type="journal article" date="2014" name="Science">
        <title>Ancient hybridizations among the ancestral genomes of bread wheat.</title>
        <authorList>
            <consortium name="International Wheat Genome Sequencing Consortium,"/>
            <person name="Marcussen T."/>
            <person name="Sandve S.R."/>
            <person name="Heier L."/>
            <person name="Spannagl M."/>
            <person name="Pfeifer M."/>
            <person name="Jakobsen K.S."/>
            <person name="Wulff B.B."/>
            <person name="Steuernagel B."/>
            <person name="Mayer K.F."/>
            <person name="Olsen O.A."/>
        </authorList>
    </citation>
    <scope>NUCLEOTIDE SEQUENCE [LARGE SCALE GENOMIC DNA]</scope>
    <source>
        <strain evidence="2">cv. AL8/78</strain>
    </source>
</reference>
<reference evidence="1" key="3">
    <citation type="journal article" date="2017" name="Nature">
        <title>Genome sequence of the progenitor of the wheat D genome Aegilops tauschii.</title>
        <authorList>
            <person name="Luo M.C."/>
            <person name="Gu Y.Q."/>
            <person name="Puiu D."/>
            <person name="Wang H."/>
            <person name="Twardziok S.O."/>
            <person name="Deal K.R."/>
            <person name="Huo N."/>
            <person name="Zhu T."/>
            <person name="Wang L."/>
            <person name="Wang Y."/>
            <person name="McGuire P.E."/>
            <person name="Liu S."/>
            <person name="Long H."/>
            <person name="Ramasamy R.K."/>
            <person name="Rodriguez J.C."/>
            <person name="Van S.L."/>
            <person name="Yuan L."/>
            <person name="Wang Z."/>
            <person name="Xia Z."/>
            <person name="Xiao L."/>
            <person name="Anderson O.D."/>
            <person name="Ouyang S."/>
            <person name="Liang Y."/>
            <person name="Zimin A.V."/>
            <person name="Pertea G."/>
            <person name="Qi P."/>
            <person name="Bennetzen J.L."/>
            <person name="Dai X."/>
            <person name="Dawson M.W."/>
            <person name="Muller H.G."/>
            <person name="Kugler K."/>
            <person name="Rivarola-Duarte L."/>
            <person name="Spannagl M."/>
            <person name="Mayer K.F.X."/>
            <person name="Lu F.H."/>
            <person name="Bevan M.W."/>
            <person name="Leroy P."/>
            <person name="Li P."/>
            <person name="You F.M."/>
            <person name="Sun Q."/>
            <person name="Liu Z."/>
            <person name="Lyons E."/>
            <person name="Wicker T."/>
            <person name="Salzberg S.L."/>
            <person name="Devos K.M."/>
            <person name="Dvorak J."/>
        </authorList>
    </citation>
    <scope>NUCLEOTIDE SEQUENCE [LARGE SCALE GENOMIC DNA]</scope>
    <source>
        <strain evidence="1">cv. AL8/78</strain>
    </source>
</reference>
<dbReference type="Proteomes" id="UP000015105">
    <property type="component" value="Chromosome 3D"/>
</dbReference>
<proteinExistence type="predicted"/>
<name>A0A453EGI0_AEGTS</name>
<reference evidence="1" key="5">
    <citation type="journal article" date="2021" name="G3 (Bethesda)">
        <title>Aegilops tauschii genome assembly Aet v5.0 features greater sequence contiguity and improved annotation.</title>
        <authorList>
            <person name="Wang L."/>
            <person name="Zhu T."/>
            <person name="Rodriguez J.C."/>
            <person name="Deal K.R."/>
            <person name="Dubcovsky J."/>
            <person name="McGuire P.E."/>
            <person name="Lux T."/>
            <person name="Spannagl M."/>
            <person name="Mayer K.F.X."/>
            <person name="Baldrich P."/>
            <person name="Meyers B.C."/>
            <person name="Huo N."/>
            <person name="Gu Y.Q."/>
            <person name="Zhou H."/>
            <person name="Devos K.M."/>
            <person name="Bennetzen J.L."/>
            <person name="Unver T."/>
            <person name="Budak H."/>
            <person name="Gulick P.J."/>
            <person name="Galiba G."/>
            <person name="Kalapos B."/>
            <person name="Nelson D.R."/>
            <person name="Li P."/>
            <person name="You F.M."/>
            <person name="Luo M.C."/>
            <person name="Dvorak J."/>
        </authorList>
    </citation>
    <scope>NUCLEOTIDE SEQUENCE [LARGE SCALE GENOMIC DNA]</scope>
    <source>
        <strain evidence="1">cv. AL8/78</strain>
    </source>
</reference>